<evidence type="ECO:0000259" key="5">
    <source>
        <dbReference type="Pfam" id="PF18676"/>
    </source>
</evidence>
<keyword evidence="7" id="KW-1185">Reference proteome</keyword>
<accession>U7DEE6</accession>
<feature type="region of interest" description="Disordered" evidence="1">
    <location>
        <begin position="254"/>
        <end position="276"/>
    </location>
</feature>
<dbReference type="AlphaFoldDB" id="U7DEE6"/>
<dbReference type="Proteomes" id="UP000017148">
    <property type="component" value="Unassembled WGS sequence"/>
</dbReference>
<dbReference type="Pfam" id="PF18676">
    <property type="entry name" value="MBG_2"/>
    <property type="match status" value="3"/>
</dbReference>
<gene>
    <name evidence="6" type="ORF">CALK_0078</name>
</gene>
<dbReference type="Gene3D" id="2.160.20.110">
    <property type="match status" value="2"/>
</dbReference>
<feature type="domain" description="MBG" evidence="5">
    <location>
        <begin position="660"/>
        <end position="733"/>
    </location>
</feature>
<feature type="domain" description="GLUG" evidence="3">
    <location>
        <begin position="136"/>
        <end position="160"/>
    </location>
</feature>
<evidence type="ECO:0008006" key="8">
    <source>
        <dbReference type="Google" id="ProtNLM"/>
    </source>
</evidence>
<proteinExistence type="predicted"/>
<dbReference type="EMBL" id="ASJR01000001">
    <property type="protein sequence ID" value="ERP39286.1"/>
    <property type="molecule type" value="Genomic_DNA"/>
</dbReference>
<dbReference type="PATRIC" id="fig|1313304.3.peg.73"/>
<reference evidence="6 7" key="1">
    <citation type="journal article" date="2013" name="Environ. Microbiol.">
        <title>Genome analysis of Chitinivibrio alkaliphilus gen. nov., sp. nov., a novel extremely haloalkaliphilic anaerobic chitinolytic bacterium from the candidate phylum Termite Group 3.</title>
        <authorList>
            <person name="Sorokin D.Y."/>
            <person name="Gumerov V.M."/>
            <person name="Rakitin A.L."/>
            <person name="Beletsky A.V."/>
            <person name="Damste J.S."/>
            <person name="Muyzer G."/>
            <person name="Mardanov A.V."/>
            <person name="Ravin N.V."/>
        </authorList>
    </citation>
    <scope>NUCLEOTIDE SEQUENCE [LARGE SCALE GENOMIC DNA]</scope>
    <source>
        <strain evidence="6 7">ACht1</strain>
    </source>
</reference>
<dbReference type="Pfam" id="PF13860">
    <property type="entry name" value="FlgD_ig"/>
    <property type="match status" value="1"/>
</dbReference>
<evidence type="ECO:0000259" key="3">
    <source>
        <dbReference type="Pfam" id="PF07581"/>
    </source>
</evidence>
<keyword evidence="2" id="KW-0732">Signal</keyword>
<feature type="domain" description="GLUG" evidence="3">
    <location>
        <begin position="325"/>
        <end position="351"/>
    </location>
</feature>
<dbReference type="InterPro" id="IPR011493">
    <property type="entry name" value="GLUG"/>
</dbReference>
<evidence type="ECO:0000313" key="6">
    <source>
        <dbReference type="EMBL" id="ERP39286.1"/>
    </source>
</evidence>
<evidence type="ECO:0000259" key="4">
    <source>
        <dbReference type="Pfam" id="PF13860"/>
    </source>
</evidence>
<dbReference type="InterPro" id="IPR041286">
    <property type="entry name" value="MBG_2"/>
</dbReference>
<dbReference type="Pfam" id="PF07581">
    <property type="entry name" value="Glug"/>
    <property type="match status" value="3"/>
</dbReference>
<protein>
    <recommendedName>
        <fullName evidence="8">GLUG domain-containing protein</fullName>
    </recommendedName>
</protein>
<feature type="signal peptide" evidence="2">
    <location>
        <begin position="1"/>
        <end position="22"/>
    </location>
</feature>
<feature type="domain" description="MBG" evidence="5">
    <location>
        <begin position="510"/>
        <end position="578"/>
    </location>
</feature>
<dbReference type="OrthoDB" id="9792444at2"/>
<evidence type="ECO:0000256" key="2">
    <source>
        <dbReference type="SAM" id="SignalP"/>
    </source>
</evidence>
<dbReference type="InterPro" id="IPR025965">
    <property type="entry name" value="FlgD/Vpr_Ig-like"/>
</dbReference>
<dbReference type="STRING" id="1313304.CALK_0078"/>
<organism evidence="6 7">
    <name type="scientific">Chitinivibrio alkaliphilus ACht1</name>
    <dbReference type="NCBI Taxonomy" id="1313304"/>
    <lineage>
        <taxon>Bacteria</taxon>
        <taxon>Pseudomonadati</taxon>
        <taxon>Fibrobacterota</taxon>
        <taxon>Chitinivibrionia</taxon>
        <taxon>Chitinivibrionales</taxon>
        <taxon>Chitinivibrionaceae</taxon>
        <taxon>Chitinivibrio</taxon>
    </lineage>
</organism>
<feature type="domain" description="FlgD/Vpr Ig-like" evidence="4">
    <location>
        <begin position="773"/>
        <end position="831"/>
    </location>
</feature>
<dbReference type="eggNOG" id="COG5492">
    <property type="taxonomic scope" value="Bacteria"/>
</dbReference>
<comment type="caution">
    <text evidence="6">The sequence shown here is derived from an EMBL/GenBank/DDBJ whole genome shotgun (WGS) entry which is preliminary data.</text>
</comment>
<feature type="domain" description="MBG" evidence="5">
    <location>
        <begin position="586"/>
        <end position="653"/>
    </location>
</feature>
<dbReference type="RefSeq" id="WP_022635646.1">
    <property type="nucleotide sequence ID" value="NZ_ASJR01000001.1"/>
</dbReference>
<sequence>MNLVRIKLTIFIICSIIPMAIASDFAGGSGTEDDPYLIENSAHLNAVPDSSDSHFRQESDIEFDPADFQSGGEFYNDGKGWEPIEDFLGTYDGNGYSISNIRIARHDENRVGLFANVYEGTLKNITIVNGEISGDESVGGLAGEINSSLVENCSFSGSVTGDDEDIGGLVGYSSNSQVIHSYTTGAVFSTGEVVGGLIGGVNNNSEVEYSGSSVQVNSDGDRIGGLIGSNSGEVFRSYSTGDVMGDGRRVGGFVGNNSGTIRQSSATGGVSGDGERIGGFVGNHTGTIEESYSTGEVSGDERVGGFVGRSSGDISSSYSRATVLGRYSVGGFAGYSASSNIQNSYSTGPVSVSSRDSGGFVGQEFTSTVEGSFWDMETSGQDSSAAGTGKTTEELTNTETFTDAGWDFDSIWGRDEKMNDGYPYLLWQRIPPSIISWPTVDTAYYGATMDDLTLSGGEADVDGEFLFYDTTDERLPLGESEHTLLFLPHDEETYLSVDTLISVQVDPAPVTVSAERLSKVYGDDDPPLTYTVEGLLDDDELTGELTRESGEDVGTYVINQGSLSVEEYYSLSFSAGIFEITPRPVNVQADTLSKIYGEDDPDLSYTADGLLGEDTLTGHLERESGEDVGEYSVLQGSLSSGENYSMTFGEGFFRIHPRELIIRADDSTIEEGGDEPEEYPVSYEGFAFDDDESVVTGLIVVRVPGDTVGTYAIVPSGAEADNYTITFENGVFTITESTDIIYEDEVAHGGASRGVYFGETPVSLWDETVDIFVVTGDAAQVSITIYDMVGNVIDRQEAPAQTREAGRFTWDLRNRRGMRVSAGSYAVIATVEYDNGTVERYRGVLGVRE</sequence>
<evidence type="ECO:0000313" key="7">
    <source>
        <dbReference type="Proteomes" id="UP000017148"/>
    </source>
</evidence>
<feature type="domain" description="GLUG" evidence="3">
    <location>
        <begin position="274"/>
        <end position="298"/>
    </location>
</feature>
<dbReference type="eggNOG" id="COG3210">
    <property type="taxonomic scope" value="Bacteria"/>
</dbReference>
<feature type="chain" id="PRO_5004682456" description="GLUG domain-containing protein" evidence="2">
    <location>
        <begin position="23"/>
        <end position="849"/>
    </location>
</feature>
<evidence type="ECO:0000256" key="1">
    <source>
        <dbReference type="SAM" id="MobiDB-lite"/>
    </source>
</evidence>
<name>U7DEE6_9BACT</name>
<dbReference type="Gene3D" id="2.60.40.4070">
    <property type="match status" value="1"/>
</dbReference>